<dbReference type="InterPro" id="IPR043502">
    <property type="entry name" value="DNA/RNA_pol_sf"/>
</dbReference>
<evidence type="ECO:0000256" key="1">
    <source>
        <dbReference type="SAM" id="MobiDB-lite"/>
    </source>
</evidence>
<name>A0AA47MXA2_MERPO</name>
<organism evidence="2 3">
    <name type="scientific">Merluccius polli</name>
    <name type="common">Benguela hake</name>
    <name type="synonym">Merluccius cadenati</name>
    <dbReference type="NCBI Taxonomy" id="89951"/>
    <lineage>
        <taxon>Eukaryota</taxon>
        <taxon>Metazoa</taxon>
        <taxon>Chordata</taxon>
        <taxon>Craniata</taxon>
        <taxon>Vertebrata</taxon>
        <taxon>Euteleostomi</taxon>
        <taxon>Actinopterygii</taxon>
        <taxon>Neopterygii</taxon>
        <taxon>Teleostei</taxon>
        <taxon>Neoteleostei</taxon>
        <taxon>Acanthomorphata</taxon>
        <taxon>Zeiogadaria</taxon>
        <taxon>Gadariae</taxon>
        <taxon>Gadiformes</taxon>
        <taxon>Gadoidei</taxon>
        <taxon>Merlucciidae</taxon>
        <taxon>Merluccius</taxon>
    </lineage>
</organism>
<dbReference type="EMBL" id="JAOPHQ010002276">
    <property type="protein sequence ID" value="KAK0147979.1"/>
    <property type="molecule type" value="Genomic_DNA"/>
</dbReference>
<feature type="compositionally biased region" description="Basic and acidic residues" evidence="1">
    <location>
        <begin position="24"/>
        <end position="39"/>
    </location>
</feature>
<reference evidence="2" key="1">
    <citation type="journal article" date="2023" name="Front. Mar. Sci.">
        <title>A new Merluccius polli reference genome to investigate the effects of global change in West African waters.</title>
        <authorList>
            <person name="Mateo J.L."/>
            <person name="Blanco-Fernandez C."/>
            <person name="Garcia-Vazquez E."/>
            <person name="Machado-Schiaffino G."/>
        </authorList>
    </citation>
    <scope>NUCLEOTIDE SEQUENCE</scope>
    <source>
        <strain evidence="2">C29</strain>
        <tissue evidence="2">Fin</tissue>
    </source>
</reference>
<gene>
    <name evidence="2" type="ORF">N1851_012346</name>
</gene>
<sequence>MGKDCKKRATCEIYSKKYPSLLHSKRDESTDQENAKPEKGQSSTTHSTPQEDASAKSEVTAVTGAGGNYCILSIVPVRIKSKRSNTTIETYAFMDSGTSSTFCSESLMRRLGVHGKKTQVLLRTMGQEKPVSCYVLSNLEVCGLTENKYISLPDVYTHTDIPVTKDNVPVEKDLERWLYLRKEVRLPQIDADVEILIGVNAHSAMEPWKIIHSQDDGPYAEAYATLGWVVNGPLKKVDDHHKSSHYSQRASVNRLSVSGVDSMLLQQYNDDFPEQACEEKSEMSREDVQFMKSVTETIKKVNGHYSIGMPLRNKNVMIPNNKCVAEQRASNLKRKLAKNSSFHDDYKTFMSDLLDKGYAVEVPKDERNHNDGRVWYIPHHGKTHPQKGKLRVVFDCAASFQGKALNKELLQGPDLTNGLVGVLTRFRHKHIALISDIEAMYHQARVPNEDTDLLRFHWWPQGDLSEPPCE</sequence>
<keyword evidence="3" id="KW-1185">Reference proteome</keyword>
<comment type="caution">
    <text evidence="2">The sequence shown here is derived from an EMBL/GenBank/DDBJ whole genome shotgun (WGS) entry which is preliminary data.</text>
</comment>
<accession>A0AA47MXA2</accession>
<proteinExistence type="predicted"/>
<dbReference type="Proteomes" id="UP001174136">
    <property type="component" value="Unassembled WGS sequence"/>
</dbReference>
<evidence type="ECO:0000313" key="2">
    <source>
        <dbReference type="EMBL" id="KAK0147979.1"/>
    </source>
</evidence>
<dbReference type="PANTHER" id="PTHR47331">
    <property type="entry name" value="PHD-TYPE DOMAIN-CONTAINING PROTEIN"/>
    <property type="match status" value="1"/>
</dbReference>
<feature type="region of interest" description="Disordered" evidence="1">
    <location>
        <begin position="22"/>
        <end position="58"/>
    </location>
</feature>
<feature type="compositionally biased region" description="Polar residues" evidence="1">
    <location>
        <begin position="40"/>
        <end position="51"/>
    </location>
</feature>
<dbReference type="SUPFAM" id="SSF56672">
    <property type="entry name" value="DNA/RNA polymerases"/>
    <property type="match status" value="1"/>
</dbReference>
<dbReference type="PANTHER" id="PTHR47331:SF3">
    <property type="match status" value="1"/>
</dbReference>
<dbReference type="AlphaFoldDB" id="A0AA47MXA2"/>
<evidence type="ECO:0000313" key="3">
    <source>
        <dbReference type="Proteomes" id="UP001174136"/>
    </source>
</evidence>
<protein>
    <submittedName>
        <fullName evidence="2">Uncharacterized protein</fullName>
    </submittedName>
</protein>